<evidence type="ECO:0000313" key="13">
    <source>
        <dbReference type="Proteomes" id="UP001501237"/>
    </source>
</evidence>
<reference evidence="13" key="1">
    <citation type="journal article" date="2019" name="Int. J. Syst. Evol. Microbiol.">
        <title>The Global Catalogue of Microorganisms (GCM) 10K type strain sequencing project: providing services to taxonomists for standard genome sequencing and annotation.</title>
        <authorList>
            <consortium name="The Broad Institute Genomics Platform"/>
            <consortium name="The Broad Institute Genome Sequencing Center for Infectious Disease"/>
            <person name="Wu L."/>
            <person name="Ma J."/>
        </authorList>
    </citation>
    <scope>NUCLEOTIDE SEQUENCE [LARGE SCALE GENOMIC DNA]</scope>
    <source>
        <strain evidence="13">JCM 9377</strain>
    </source>
</reference>
<name>A0ABP6QFH7_9ACTN</name>
<evidence type="ECO:0000256" key="8">
    <source>
        <dbReference type="ARBA" id="ARBA00022989"/>
    </source>
</evidence>
<keyword evidence="1 11" id="KW-0813">Transport</keyword>
<gene>
    <name evidence="11" type="primary">kdpC</name>
    <name evidence="12" type="ORF">GCM10010468_55010</name>
</gene>
<dbReference type="RefSeq" id="WP_344833808.1">
    <property type="nucleotide sequence ID" value="NZ_BAAAUV010000016.1"/>
</dbReference>
<proteinExistence type="inferred from homology"/>
<evidence type="ECO:0000256" key="1">
    <source>
        <dbReference type="ARBA" id="ARBA00022448"/>
    </source>
</evidence>
<evidence type="ECO:0000256" key="7">
    <source>
        <dbReference type="ARBA" id="ARBA00022958"/>
    </source>
</evidence>
<keyword evidence="13" id="KW-1185">Reference proteome</keyword>
<dbReference type="PANTHER" id="PTHR30042">
    <property type="entry name" value="POTASSIUM-TRANSPORTING ATPASE C CHAIN"/>
    <property type="match status" value="1"/>
</dbReference>
<dbReference type="HAMAP" id="MF_00276">
    <property type="entry name" value="KdpC"/>
    <property type="match status" value="1"/>
</dbReference>
<keyword evidence="9 11" id="KW-0406">Ion transport</keyword>
<keyword evidence="3 11" id="KW-0633">Potassium transport</keyword>
<keyword evidence="6 11" id="KW-0067">ATP-binding</keyword>
<comment type="subunit">
    <text evidence="11">The system is composed of three essential subunits: KdpA, KdpB and KdpC.</text>
</comment>
<evidence type="ECO:0000256" key="10">
    <source>
        <dbReference type="ARBA" id="ARBA00023136"/>
    </source>
</evidence>
<dbReference type="InterPro" id="IPR003820">
    <property type="entry name" value="KdpC"/>
</dbReference>
<keyword evidence="2 11" id="KW-1003">Cell membrane</keyword>
<dbReference type="Proteomes" id="UP001501237">
    <property type="component" value="Unassembled WGS sequence"/>
</dbReference>
<organism evidence="12 13">
    <name type="scientific">Actinocorallia longicatena</name>
    <dbReference type="NCBI Taxonomy" id="111803"/>
    <lineage>
        <taxon>Bacteria</taxon>
        <taxon>Bacillati</taxon>
        <taxon>Actinomycetota</taxon>
        <taxon>Actinomycetes</taxon>
        <taxon>Streptosporangiales</taxon>
        <taxon>Thermomonosporaceae</taxon>
        <taxon>Actinocorallia</taxon>
    </lineage>
</organism>
<protein>
    <recommendedName>
        <fullName evidence="11">Potassium-transporting ATPase KdpC subunit</fullName>
    </recommendedName>
    <alternativeName>
        <fullName evidence="11">ATP phosphohydrolase [potassium-transporting] C chain</fullName>
    </alternativeName>
    <alternativeName>
        <fullName evidence="11">Potassium-binding and translocating subunit C</fullName>
    </alternativeName>
    <alternativeName>
        <fullName evidence="11">Potassium-translocating ATPase C chain</fullName>
    </alternativeName>
</protein>
<evidence type="ECO:0000256" key="3">
    <source>
        <dbReference type="ARBA" id="ARBA00022538"/>
    </source>
</evidence>
<accession>A0ABP6QFH7</accession>
<evidence type="ECO:0000313" key="12">
    <source>
        <dbReference type="EMBL" id="GAA3226629.1"/>
    </source>
</evidence>
<keyword evidence="4 11" id="KW-0812">Transmembrane</keyword>
<evidence type="ECO:0000256" key="4">
    <source>
        <dbReference type="ARBA" id="ARBA00022692"/>
    </source>
</evidence>
<keyword evidence="8 11" id="KW-1133">Transmembrane helix</keyword>
<keyword evidence="5 11" id="KW-0547">Nucleotide-binding</keyword>
<evidence type="ECO:0000256" key="11">
    <source>
        <dbReference type="HAMAP-Rule" id="MF_00276"/>
    </source>
</evidence>
<comment type="subcellular location">
    <subcellularLocation>
        <location evidence="11">Cell membrane</location>
        <topology evidence="11">Single-pass membrane protein</topology>
    </subcellularLocation>
</comment>
<keyword evidence="7 11" id="KW-0630">Potassium</keyword>
<dbReference type="EMBL" id="BAAAUV010000016">
    <property type="protein sequence ID" value="GAA3226629.1"/>
    <property type="molecule type" value="Genomic_DNA"/>
</dbReference>
<dbReference type="PANTHER" id="PTHR30042:SF2">
    <property type="entry name" value="POTASSIUM-TRANSPORTING ATPASE KDPC SUBUNIT"/>
    <property type="match status" value="1"/>
</dbReference>
<comment type="function">
    <text evidence="11">Part of the high-affinity ATP-driven potassium transport (or Kdp) system, which catalyzes the hydrolysis of ATP coupled with the electrogenic transport of potassium into the cytoplasm. This subunit acts as a catalytic chaperone that increases the ATP-binding affinity of the ATP-hydrolyzing subunit KdpB by the formation of a transient KdpB/KdpC/ATP ternary complex.</text>
</comment>
<dbReference type="Pfam" id="PF02669">
    <property type="entry name" value="KdpC"/>
    <property type="match status" value="2"/>
</dbReference>
<sequence>MSTLPRWVRQHLAAVRALLVLTLVLGLAYPLAVAAVAQLPGLRDRADGSLITLDGKVVGSSLIGQSFLDEDGNPLKQYFQSRISNAGDGYDPTATSASNLGPEDIVDTLPDPALTAAGKEDENASDSLLTRVCTASAEAGRLEGADGSRPFCTKEGRGAVLSVLGPRDARGVVQHPTRVVSANEQCPATPFLTEYKGVKVECNPYGTDLSTARIVPIRGDAPATPAVPADAVTGSGSGLDPHISVAWANLQAGRVAKTRGLTRPQVLELVAASTTGRALGFMGEPAVNVLRLNIALDRTAPYRTG</sequence>
<comment type="caution">
    <text evidence="12">The sequence shown here is derived from an EMBL/GenBank/DDBJ whole genome shotgun (WGS) entry which is preliminary data.</text>
</comment>
<evidence type="ECO:0000256" key="9">
    <source>
        <dbReference type="ARBA" id="ARBA00023065"/>
    </source>
</evidence>
<evidence type="ECO:0000256" key="5">
    <source>
        <dbReference type="ARBA" id="ARBA00022741"/>
    </source>
</evidence>
<comment type="similarity">
    <text evidence="11">Belongs to the KdpC family.</text>
</comment>
<keyword evidence="10 11" id="KW-0472">Membrane</keyword>
<evidence type="ECO:0000256" key="6">
    <source>
        <dbReference type="ARBA" id="ARBA00022840"/>
    </source>
</evidence>
<evidence type="ECO:0000256" key="2">
    <source>
        <dbReference type="ARBA" id="ARBA00022475"/>
    </source>
</evidence>